<proteinExistence type="predicted"/>
<dbReference type="RefSeq" id="WP_425506495.1">
    <property type="nucleotide sequence ID" value="NZ_JACIEH010000001.1"/>
</dbReference>
<dbReference type="EMBL" id="JACIEH010000001">
    <property type="protein sequence ID" value="MBB4096541.1"/>
    <property type="molecule type" value="Genomic_DNA"/>
</dbReference>
<comment type="caution">
    <text evidence="2">The sequence shown here is derived from an EMBL/GenBank/DDBJ whole genome shotgun (WGS) entry which is preliminary data.</text>
</comment>
<accession>A0A7W6JQB7</accession>
<keyword evidence="3" id="KW-1185">Reference proteome</keyword>
<protein>
    <submittedName>
        <fullName evidence="2">Uncharacterized protein</fullName>
    </submittedName>
</protein>
<evidence type="ECO:0000313" key="2">
    <source>
        <dbReference type="EMBL" id="MBB4096541.1"/>
    </source>
</evidence>
<keyword evidence="1" id="KW-1133">Transmembrane helix</keyword>
<reference evidence="2 3" key="1">
    <citation type="submission" date="2020-08" db="EMBL/GenBank/DDBJ databases">
        <title>Genomic Encyclopedia of Type Strains, Phase IV (KMG-IV): sequencing the most valuable type-strain genomes for metagenomic binning, comparative biology and taxonomic classification.</title>
        <authorList>
            <person name="Goeker M."/>
        </authorList>
    </citation>
    <scope>NUCLEOTIDE SEQUENCE [LARGE SCALE GENOMIC DNA]</scope>
    <source>
        <strain evidence="2 3">DSM 101806</strain>
    </source>
</reference>
<dbReference type="AlphaFoldDB" id="A0A7W6JQB7"/>
<name>A0A7W6JQB7_9SPHN</name>
<evidence type="ECO:0000313" key="3">
    <source>
        <dbReference type="Proteomes" id="UP000557392"/>
    </source>
</evidence>
<sequence>MGYDDGMLNLLSILVGIIALPLMLIALIPLLGWLNYLVIPIAVVGLALGALSDSNAGRNLNIVVAGVGFLRLWLGGFIF</sequence>
<feature type="transmembrane region" description="Helical" evidence="1">
    <location>
        <begin position="7"/>
        <end position="27"/>
    </location>
</feature>
<keyword evidence="1" id="KW-0812">Transmembrane</keyword>
<dbReference type="Proteomes" id="UP000557392">
    <property type="component" value="Unassembled WGS sequence"/>
</dbReference>
<organism evidence="2 3">
    <name type="scientific">Sphingomonas kyeonggiensis</name>
    <dbReference type="NCBI Taxonomy" id="1268553"/>
    <lineage>
        <taxon>Bacteria</taxon>
        <taxon>Pseudomonadati</taxon>
        <taxon>Pseudomonadota</taxon>
        <taxon>Alphaproteobacteria</taxon>
        <taxon>Sphingomonadales</taxon>
        <taxon>Sphingomonadaceae</taxon>
        <taxon>Sphingomonas</taxon>
    </lineage>
</organism>
<feature type="transmembrane region" description="Helical" evidence="1">
    <location>
        <begin position="33"/>
        <end position="52"/>
    </location>
</feature>
<gene>
    <name evidence="2" type="ORF">GGR46_000074</name>
</gene>
<keyword evidence="1" id="KW-0472">Membrane</keyword>
<feature type="transmembrane region" description="Helical" evidence="1">
    <location>
        <begin position="59"/>
        <end position="78"/>
    </location>
</feature>
<evidence type="ECO:0000256" key="1">
    <source>
        <dbReference type="SAM" id="Phobius"/>
    </source>
</evidence>